<evidence type="ECO:0000313" key="3">
    <source>
        <dbReference type="Proteomes" id="UP000031760"/>
    </source>
</evidence>
<dbReference type="Proteomes" id="UP000031760">
    <property type="component" value="Chromosome"/>
</dbReference>
<evidence type="ECO:0008006" key="4">
    <source>
        <dbReference type="Google" id="ProtNLM"/>
    </source>
</evidence>
<name>W8VPN3_9FLAO</name>
<sequence length="49" mass="5458">MIIGGLIELGQGYFSEYRSMDVYDMMANTVGIIIAALLVYSASNLFYRS</sequence>
<dbReference type="AlphaFoldDB" id="W8VPN3"/>
<dbReference type="KEGG" id="nmf:NMS_1135"/>
<keyword evidence="1" id="KW-1133">Transmembrane helix</keyword>
<protein>
    <recommendedName>
        <fullName evidence="4">VanZ-like domain-containing protein</fullName>
    </recommendedName>
</protein>
<reference evidence="2 3" key="1">
    <citation type="journal article" date="2014" name="Proc. Natl. Acad. Sci. U.S.A.">
        <title>Functional characterization of flavobacteria rhodopsins reveals a unique class of light-driven chloride pump in bacteria.</title>
        <authorList>
            <person name="Yoshizawa S."/>
            <person name="Kumagai Y."/>
            <person name="Kim H."/>
            <person name="Ogura Y."/>
            <person name="Hayashi T."/>
            <person name="Iwasaki W."/>
            <person name="DeLong E.F."/>
            <person name="Kogure K."/>
        </authorList>
    </citation>
    <scope>NUCLEOTIDE SEQUENCE [LARGE SCALE GENOMIC DNA]</scope>
    <source>
        <strain evidence="2 3">S1-08</strain>
    </source>
</reference>
<evidence type="ECO:0000256" key="1">
    <source>
        <dbReference type="SAM" id="Phobius"/>
    </source>
</evidence>
<keyword evidence="1" id="KW-0812">Transmembrane</keyword>
<dbReference type="EMBL" id="AP014548">
    <property type="protein sequence ID" value="BAO55144.1"/>
    <property type="molecule type" value="Genomic_DNA"/>
</dbReference>
<keyword evidence="1" id="KW-0472">Membrane</keyword>
<keyword evidence="3" id="KW-1185">Reference proteome</keyword>
<feature type="transmembrane region" description="Helical" evidence="1">
    <location>
        <begin position="25"/>
        <end position="47"/>
    </location>
</feature>
<accession>W8VPN3</accession>
<evidence type="ECO:0000313" key="2">
    <source>
        <dbReference type="EMBL" id="BAO55144.1"/>
    </source>
</evidence>
<organism evidence="2 3">
    <name type="scientific">Nonlabens marinus S1-08</name>
    <dbReference type="NCBI Taxonomy" id="1454201"/>
    <lineage>
        <taxon>Bacteria</taxon>
        <taxon>Pseudomonadati</taxon>
        <taxon>Bacteroidota</taxon>
        <taxon>Flavobacteriia</taxon>
        <taxon>Flavobacteriales</taxon>
        <taxon>Flavobacteriaceae</taxon>
        <taxon>Nonlabens</taxon>
    </lineage>
</organism>
<proteinExistence type="predicted"/>
<dbReference type="STRING" id="1454201.NMS_1135"/>
<gene>
    <name evidence="2" type="ORF">NMS_1135</name>
</gene>
<dbReference type="HOGENOM" id="CLU_3138342_0_0_10"/>